<protein>
    <recommendedName>
        <fullName evidence="3">Formate hydrogenlyase regulatory protein HycA</fullName>
    </recommendedName>
</protein>
<proteinExistence type="predicted"/>
<name>A0ABU0SWC2_9ACTN</name>
<comment type="caution">
    <text evidence="1">The sequence shown here is derived from an EMBL/GenBank/DDBJ whole genome shotgun (WGS) entry which is preliminary data.</text>
</comment>
<dbReference type="Proteomes" id="UP001230328">
    <property type="component" value="Unassembled WGS sequence"/>
</dbReference>
<sequence>MSNKANVSNTPRIRPESEGCYGGPACGMSTIHPYGFAMAVPEVIPIAYEPRHRTEAIGHYAEGQFLGSITYAFPEGYRPDDGWEEHKRLYAVLHTFDAEGRYRDSDIWCAGTWAEQQRAPEGQDSVLARAQAHLAKLLRSLPRRRYTDIAVRPFRLTVDGVLFGMLTGEDEGEPWAELYPDRLGFGPPWDGLYET</sequence>
<evidence type="ECO:0008006" key="3">
    <source>
        <dbReference type="Google" id="ProtNLM"/>
    </source>
</evidence>
<evidence type="ECO:0000313" key="1">
    <source>
        <dbReference type="EMBL" id="MDQ1027854.1"/>
    </source>
</evidence>
<gene>
    <name evidence="1" type="ORF">QF035_005436</name>
</gene>
<accession>A0ABU0SWC2</accession>
<keyword evidence="2" id="KW-1185">Reference proteome</keyword>
<reference evidence="1 2" key="1">
    <citation type="submission" date="2023-07" db="EMBL/GenBank/DDBJ databases">
        <title>Comparative genomics of wheat-associated soil bacteria to identify genetic determinants of phenazine resistance.</title>
        <authorList>
            <person name="Mouncey N."/>
        </authorList>
    </citation>
    <scope>NUCLEOTIDE SEQUENCE [LARGE SCALE GENOMIC DNA]</scope>
    <source>
        <strain evidence="1 2">V2I4</strain>
    </source>
</reference>
<organism evidence="1 2">
    <name type="scientific">Streptomyces umbrinus</name>
    <dbReference type="NCBI Taxonomy" id="67370"/>
    <lineage>
        <taxon>Bacteria</taxon>
        <taxon>Bacillati</taxon>
        <taxon>Actinomycetota</taxon>
        <taxon>Actinomycetes</taxon>
        <taxon>Kitasatosporales</taxon>
        <taxon>Streptomycetaceae</taxon>
        <taxon>Streptomyces</taxon>
        <taxon>Streptomyces phaeochromogenes group</taxon>
    </lineage>
</organism>
<evidence type="ECO:0000313" key="2">
    <source>
        <dbReference type="Proteomes" id="UP001230328"/>
    </source>
</evidence>
<dbReference type="EMBL" id="JAUSZI010000002">
    <property type="protein sequence ID" value="MDQ1027854.1"/>
    <property type="molecule type" value="Genomic_DNA"/>
</dbReference>